<gene>
    <name evidence="1" type="ORF">PBS001_LOCUS7114</name>
</gene>
<organism evidence="1 2">
    <name type="scientific">Peronospora belbahrii</name>
    <dbReference type="NCBI Taxonomy" id="622444"/>
    <lineage>
        <taxon>Eukaryota</taxon>
        <taxon>Sar</taxon>
        <taxon>Stramenopiles</taxon>
        <taxon>Oomycota</taxon>
        <taxon>Peronosporomycetes</taxon>
        <taxon>Peronosporales</taxon>
        <taxon>Peronosporaceae</taxon>
        <taxon>Peronospora</taxon>
    </lineage>
</organism>
<dbReference type="Proteomes" id="UP001158986">
    <property type="component" value="Unassembled WGS sequence"/>
</dbReference>
<reference evidence="1 2" key="1">
    <citation type="submission" date="2021-11" db="EMBL/GenBank/DDBJ databases">
        <authorList>
            <person name="Islam A."/>
            <person name="Islam S."/>
            <person name="Flora M.S."/>
            <person name="Rahman M."/>
            <person name="Ziaur R.M."/>
            <person name="Epstein J.H."/>
            <person name="Hassan M."/>
            <person name="Klassen M."/>
            <person name="Woodard K."/>
            <person name="Webb A."/>
            <person name="Webby R.J."/>
            <person name="El Zowalaty M.E."/>
        </authorList>
    </citation>
    <scope>NUCLEOTIDE SEQUENCE [LARGE SCALE GENOMIC DNA]</scope>
    <source>
        <strain evidence="1">Pbs1</strain>
    </source>
</reference>
<proteinExistence type="predicted"/>
<accession>A0ABN8D8U1</accession>
<dbReference type="EMBL" id="CAKLCB010000367">
    <property type="protein sequence ID" value="CAH0520644.1"/>
    <property type="molecule type" value="Genomic_DNA"/>
</dbReference>
<comment type="caution">
    <text evidence="1">The sequence shown here is derived from an EMBL/GenBank/DDBJ whole genome shotgun (WGS) entry which is preliminary data.</text>
</comment>
<evidence type="ECO:0000313" key="1">
    <source>
        <dbReference type="EMBL" id="CAH0520644.1"/>
    </source>
</evidence>
<protein>
    <submittedName>
        <fullName evidence="1">Uncharacterized protein</fullName>
    </submittedName>
</protein>
<keyword evidence="2" id="KW-1185">Reference proteome</keyword>
<evidence type="ECO:0000313" key="2">
    <source>
        <dbReference type="Proteomes" id="UP001158986"/>
    </source>
</evidence>
<sequence>MYLSFYQLQTEENGDDSSSDSPNEEDNFLFFINLAKTTKNMTDTTFGRPTQVELHLATAALRTMGKVIYYGDQHLIIDVADSNRLQSKVNRVITHLSKQQESAHVQGGFLRCDGRGKTILFEMHGQEFRQSNRLILQTWQRATLAVATLILTKGAMMRLNYVVVPTLVC</sequence>
<name>A0ABN8D8U1_9STRA</name>